<dbReference type="InterPro" id="IPR012337">
    <property type="entry name" value="RNaseH-like_sf"/>
</dbReference>
<dbReference type="Gene3D" id="3.30.420.10">
    <property type="entry name" value="Ribonuclease H-like superfamily/Ribonuclease H"/>
    <property type="match status" value="1"/>
</dbReference>
<dbReference type="AlphaFoldDB" id="A0A9W6XWV5"/>
<dbReference type="GO" id="GO:0003676">
    <property type="term" value="F:nucleic acid binding"/>
    <property type="evidence" value="ECO:0007669"/>
    <property type="project" value="InterPro"/>
</dbReference>
<dbReference type="SUPFAM" id="SSF53098">
    <property type="entry name" value="Ribonuclease H-like"/>
    <property type="match status" value="1"/>
</dbReference>
<dbReference type="OrthoDB" id="2273864at2759"/>
<dbReference type="PANTHER" id="PTHR37984">
    <property type="entry name" value="PROTEIN CBG26694"/>
    <property type="match status" value="1"/>
</dbReference>
<dbReference type="Proteomes" id="UP001165121">
    <property type="component" value="Unassembled WGS sequence"/>
</dbReference>
<evidence type="ECO:0000313" key="3">
    <source>
        <dbReference type="Proteomes" id="UP001165121"/>
    </source>
</evidence>
<evidence type="ECO:0000259" key="1">
    <source>
        <dbReference type="Pfam" id="PF24626"/>
    </source>
</evidence>
<dbReference type="InterPro" id="IPR050951">
    <property type="entry name" value="Retrovirus_Pol_polyprotein"/>
</dbReference>
<feature type="domain" description="Tf2-1-like SH3-like" evidence="1">
    <location>
        <begin position="257"/>
        <end position="321"/>
    </location>
</feature>
<evidence type="ECO:0000313" key="2">
    <source>
        <dbReference type="EMBL" id="GMF48872.1"/>
    </source>
</evidence>
<gene>
    <name evidence="2" type="ORF">Pfra01_001908000</name>
</gene>
<proteinExistence type="predicted"/>
<sequence length="329" mass="37702">MKSAELKKWRTAVSLDGTIYLWNTNQFSRIFMVPRRELLMHSVEGWTLNLKRRSSTIYSSQVSTRPATTEIRPTSDLIKSIIEGYKKDKVIQEIRRVIEKRSDDSTSQRVSGKQYKVYFVVDNLVWYQGSTDMKPRIVVPNILSLKHKIIAEIHDANYGGHPGTDPQEVATLFIDNIWRLHGTPQDIVSDRDTKFISGFWSQVFEDVGTKLKMTVAYRVQGDGQLSAPTCLEALDDDQAYMADVYDKGRKEQEFKVGDRVYLSTKNLDTAHTGFPNSHKLGPKWIGPYSVVRTVHKHAYELNLPPGLKLHPVFNTSSLKPYEQPNRLSR</sequence>
<dbReference type="Pfam" id="PF24626">
    <property type="entry name" value="SH3_Tf2-1"/>
    <property type="match status" value="1"/>
</dbReference>
<accession>A0A9W6XWV5</accession>
<comment type="caution">
    <text evidence="2">The sequence shown here is derived from an EMBL/GenBank/DDBJ whole genome shotgun (WGS) entry which is preliminary data.</text>
</comment>
<dbReference type="InterPro" id="IPR036397">
    <property type="entry name" value="RNaseH_sf"/>
</dbReference>
<dbReference type="InterPro" id="IPR056924">
    <property type="entry name" value="SH3_Tf2-1"/>
</dbReference>
<keyword evidence="3" id="KW-1185">Reference proteome</keyword>
<name>A0A9W6XWV5_9STRA</name>
<organism evidence="2 3">
    <name type="scientific">Phytophthora fragariaefolia</name>
    <dbReference type="NCBI Taxonomy" id="1490495"/>
    <lineage>
        <taxon>Eukaryota</taxon>
        <taxon>Sar</taxon>
        <taxon>Stramenopiles</taxon>
        <taxon>Oomycota</taxon>
        <taxon>Peronosporomycetes</taxon>
        <taxon>Peronosporales</taxon>
        <taxon>Peronosporaceae</taxon>
        <taxon>Phytophthora</taxon>
    </lineage>
</organism>
<reference evidence="2" key="1">
    <citation type="submission" date="2023-04" db="EMBL/GenBank/DDBJ databases">
        <title>Phytophthora fragariaefolia NBRC 109709.</title>
        <authorList>
            <person name="Ichikawa N."/>
            <person name="Sato H."/>
            <person name="Tonouchi N."/>
        </authorList>
    </citation>
    <scope>NUCLEOTIDE SEQUENCE</scope>
    <source>
        <strain evidence="2">NBRC 109709</strain>
    </source>
</reference>
<dbReference type="PANTHER" id="PTHR37984:SF5">
    <property type="entry name" value="PROTEIN NYNRIN-LIKE"/>
    <property type="match status" value="1"/>
</dbReference>
<protein>
    <submittedName>
        <fullName evidence="2">Unnamed protein product</fullName>
    </submittedName>
</protein>
<dbReference type="EMBL" id="BSXT01002420">
    <property type="protein sequence ID" value="GMF48872.1"/>
    <property type="molecule type" value="Genomic_DNA"/>
</dbReference>